<dbReference type="AlphaFoldDB" id="A0A8X6UTJ4"/>
<accession>A0A8X6UTJ4</accession>
<comment type="caution">
    <text evidence="2">The sequence shown here is derived from an EMBL/GenBank/DDBJ whole genome shotgun (WGS) entry which is preliminary data.</text>
</comment>
<name>A0A8X6UTJ4_TRICX</name>
<evidence type="ECO:0000313" key="2">
    <source>
        <dbReference type="EMBL" id="GFX92026.1"/>
    </source>
</evidence>
<dbReference type="EMBL" id="BMAU01021139">
    <property type="protein sequence ID" value="GFX92026.1"/>
    <property type="molecule type" value="Genomic_DNA"/>
</dbReference>
<evidence type="ECO:0000259" key="1">
    <source>
        <dbReference type="Pfam" id="PF18701"/>
    </source>
</evidence>
<keyword evidence="3" id="KW-1185">Reference proteome</keyword>
<protein>
    <recommendedName>
        <fullName evidence="1">DUF5641 domain-containing protein</fullName>
    </recommendedName>
</protein>
<dbReference type="Proteomes" id="UP000887159">
    <property type="component" value="Unassembled WGS sequence"/>
</dbReference>
<gene>
    <name evidence="2" type="ORF">TNCV_5004901</name>
</gene>
<organism evidence="2 3">
    <name type="scientific">Trichonephila clavipes</name>
    <name type="common">Golden silk orbweaver</name>
    <name type="synonym">Nephila clavipes</name>
    <dbReference type="NCBI Taxonomy" id="2585209"/>
    <lineage>
        <taxon>Eukaryota</taxon>
        <taxon>Metazoa</taxon>
        <taxon>Ecdysozoa</taxon>
        <taxon>Arthropoda</taxon>
        <taxon>Chelicerata</taxon>
        <taxon>Arachnida</taxon>
        <taxon>Araneae</taxon>
        <taxon>Araneomorphae</taxon>
        <taxon>Entelegynae</taxon>
        <taxon>Araneoidea</taxon>
        <taxon>Nephilidae</taxon>
        <taxon>Trichonephila</taxon>
    </lineage>
</organism>
<dbReference type="InterPro" id="IPR040676">
    <property type="entry name" value="DUF5641"/>
</dbReference>
<proteinExistence type="predicted"/>
<sequence>MATDSKTSSTVLETLAQGVFNSIATKTKMLLPTKNFQVNDLCLTKDDNLPPTKWKMGIIVQLHPGPDNIVNVKTPEAYLKEILPN</sequence>
<dbReference type="Pfam" id="PF18701">
    <property type="entry name" value="DUF5641"/>
    <property type="match status" value="1"/>
</dbReference>
<reference evidence="2" key="1">
    <citation type="submission" date="2020-08" db="EMBL/GenBank/DDBJ databases">
        <title>Multicomponent nature underlies the extraordinary mechanical properties of spider dragline silk.</title>
        <authorList>
            <person name="Kono N."/>
            <person name="Nakamura H."/>
            <person name="Mori M."/>
            <person name="Yoshida Y."/>
            <person name="Ohtoshi R."/>
            <person name="Malay A.D."/>
            <person name="Moran D.A.P."/>
            <person name="Tomita M."/>
            <person name="Numata K."/>
            <person name="Arakawa K."/>
        </authorList>
    </citation>
    <scope>NUCLEOTIDE SEQUENCE</scope>
</reference>
<evidence type="ECO:0000313" key="3">
    <source>
        <dbReference type="Proteomes" id="UP000887159"/>
    </source>
</evidence>
<feature type="domain" description="DUF5641" evidence="1">
    <location>
        <begin position="19"/>
        <end position="73"/>
    </location>
</feature>